<proteinExistence type="predicted"/>
<dbReference type="PROSITE" id="PS50887">
    <property type="entry name" value="GGDEF"/>
    <property type="match status" value="1"/>
</dbReference>
<dbReference type="Proteomes" id="UP000463883">
    <property type="component" value="Chromosome"/>
</dbReference>
<dbReference type="GO" id="GO:1902201">
    <property type="term" value="P:negative regulation of bacterial-type flagellum-dependent cell motility"/>
    <property type="evidence" value="ECO:0007669"/>
    <property type="project" value="TreeGrafter"/>
</dbReference>
<dbReference type="SUPFAM" id="SSF55073">
    <property type="entry name" value="Nucleotide cyclase"/>
    <property type="match status" value="1"/>
</dbReference>
<evidence type="ECO:0000313" key="3">
    <source>
        <dbReference type="Proteomes" id="UP000463883"/>
    </source>
</evidence>
<sequence>MFEFKQINESLKSYCAGENIFDFYRLVDPKTHEIFDYDQDGNLKKQEDCCYEYWGRDEACSNCVSKYAYVKQRQYVKLEFLHGKVMLIISRPVKIKDKMLAMELIKDITSSMLGFNYYRAENKNVENIVSQFNELAVRDILTGLYNLDYIKNYLDDFLEKEVAFNTLVGAAIDIDNYTQINSLYGYNLGNEVLQYVAEVMAKCAESNGGLAGRLGPDEMGIFFINKTTQEMEDICGKIHEEVTKSASEFEGIKLDISFTYAVASLENDDEPEDFIGRLYFNLRTAQGHKL</sequence>
<dbReference type="InterPro" id="IPR043128">
    <property type="entry name" value="Rev_trsase/Diguanyl_cyclase"/>
</dbReference>
<protein>
    <submittedName>
        <fullName evidence="2">Diguanylate cyclase</fullName>
    </submittedName>
</protein>
<gene>
    <name evidence="2" type="ORF">Ami3637_16860</name>
</gene>
<dbReference type="EMBL" id="CP047591">
    <property type="protein sequence ID" value="QHI73830.1"/>
    <property type="molecule type" value="Genomic_DNA"/>
</dbReference>
<name>A0A6P1MGK5_9FIRM</name>
<accession>A0A6P1MGK5</accession>
<evidence type="ECO:0000259" key="1">
    <source>
        <dbReference type="PROSITE" id="PS50887"/>
    </source>
</evidence>
<dbReference type="KEGG" id="amic:Ami3637_16860"/>
<dbReference type="CDD" id="cd01949">
    <property type="entry name" value="GGDEF"/>
    <property type="match status" value="1"/>
</dbReference>
<dbReference type="PANTHER" id="PTHR45138:SF6">
    <property type="entry name" value="DIGUANYLATE CYCLASE DGCN"/>
    <property type="match status" value="1"/>
</dbReference>
<dbReference type="Pfam" id="PF00990">
    <property type="entry name" value="GGDEF"/>
    <property type="match status" value="1"/>
</dbReference>
<dbReference type="InterPro" id="IPR050469">
    <property type="entry name" value="Diguanylate_Cyclase"/>
</dbReference>
<dbReference type="GO" id="GO:0052621">
    <property type="term" value="F:diguanylate cyclase activity"/>
    <property type="evidence" value="ECO:0007669"/>
    <property type="project" value="TreeGrafter"/>
</dbReference>
<dbReference type="GO" id="GO:0005886">
    <property type="term" value="C:plasma membrane"/>
    <property type="evidence" value="ECO:0007669"/>
    <property type="project" value="TreeGrafter"/>
</dbReference>
<dbReference type="RefSeq" id="WP_162363591.1">
    <property type="nucleotide sequence ID" value="NZ_CP047591.1"/>
</dbReference>
<organism evidence="2 3">
    <name type="scientific">Aminipila terrae</name>
    <dbReference type="NCBI Taxonomy" id="2697030"/>
    <lineage>
        <taxon>Bacteria</taxon>
        <taxon>Bacillati</taxon>
        <taxon>Bacillota</taxon>
        <taxon>Clostridia</taxon>
        <taxon>Peptostreptococcales</taxon>
        <taxon>Anaerovoracaceae</taxon>
        <taxon>Aminipila</taxon>
    </lineage>
</organism>
<reference evidence="2 3" key="1">
    <citation type="submission" date="2020-01" db="EMBL/GenBank/DDBJ databases">
        <title>Genomic analysis of Aminipila sp. CBA3637.</title>
        <authorList>
            <person name="Kim Y.B."/>
            <person name="Roh S.W."/>
        </authorList>
    </citation>
    <scope>NUCLEOTIDE SEQUENCE [LARGE SCALE GENOMIC DNA]</scope>
    <source>
        <strain evidence="2 3">CBA3637</strain>
    </source>
</reference>
<keyword evidence="3" id="KW-1185">Reference proteome</keyword>
<dbReference type="PANTHER" id="PTHR45138">
    <property type="entry name" value="REGULATORY COMPONENTS OF SENSORY TRANSDUCTION SYSTEM"/>
    <property type="match status" value="1"/>
</dbReference>
<dbReference type="GO" id="GO:0043709">
    <property type="term" value="P:cell adhesion involved in single-species biofilm formation"/>
    <property type="evidence" value="ECO:0007669"/>
    <property type="project" value="TreeGrafter"/>
</dbReference>
<feature type="domain" description="GGDEF" evidence="1">
    <location>
        <begin position="165"/>
        <end position="290"/>
    </location>
</feature>
<dbReference type="NCBIfam" id="TIGR00254">
    <property type="entry name" value="GGDEF"/>
    <property type="match status" value="1"/>
</dbReference>
<dbReference type="Gene3D" id="3.30.70.270">
    <property type="match status" value="1"/>
</dbReference>
<dbReference type="SMART" id="SM00267">
    <property type="entry name" value="GGDEF"/>
    <property type="match status" value="1"/>
</dbReference>
<dbReference type="InterPro" id="IPR000160">
    <property type="entry name" value="GGDEF_dom"/>
</dbReference>
<evidence type="ECO:0000313" key="2">
    <source>
        <dbReference type="EMBL" id="QHI73830.1"/>
    </source>
</evidence>
<dbReference type="AlphaFoldDB" id="A0A6P1MGK5"/>
<dbReference type="InterPro" id="IPR029787">
    <property type="entry name" value="Nucleotide_cyclase"/>
</dbReference>